<feature type="compositionally biased region" description="Basic and acidic residues" evidence="1">
    <location>
        <begin position="130"/>
        <end position="140"/>
    </location>
</feature>
<feature type="region of interest" description="Disordered" evidence="1">
    <location>
        <begin position="104"/>
        <end position="143"/>
    </location>
</feature>
<feature type="compositionally biased region" description="Low complexity" evidence="1">
    <location>
        <begin position="45"/>
        <end position="65"/>
    </location>
</feature>
<sequence length="228" mass="25159">KVTLRSQVFFSFASQKVIMDSLATLSGSSQLVSKESDTTFPATKYTSSRRTPSSSSSSSSRPSLSSSSFASSYFLDDSPLNPATPLRYSGVPFSWEKLPGIPKKQVSMKRGPSLKLLPLPPPTNSTSKRVSSEDVGDRKKNNSRQIFQRDPFFAAMVECSKDIDDKKSSNSSSNLWNAANKVSRSLSDRFGIINLYASCKRTCAISKSIVYLPRSSRNSYDLIHPRSR</sequence>
<evidence type="ECO:0000313" key="2">
    <source>
        <dbReference type="EMBL" id="KAF5462039.1"/>
    </source>
</evidence>
<comment type="caution">
    <text evidence="2">The sequence shown here is derived from an EMBL/GenBank/DDBJ whole genome shotgun (WGS) entry which is preliminary data.</text>
</comment>
<gene>
    <name evidence="2" type="ORF">F2P56_018080</name>
</gene>
<dbReference type="Proteomes" id="UP000619265">
    <property type="component" value="Unassembled WGS sequence"/>
</dbReference>
<reference evidence="2" key="1">
    <citation type="submission" date="2015-10" db="EMBL/GenBank/DDBJ databases">
        <authorList>
            <person name="Martinez-Garcia P.J."/>
            <person name="Crepeau M.W."/>
            <person name="Puiu D."/>
            <person name="Gonzalez-Ibeas D."/>
            <person name="Whalen J."/>
            <person name="Stevens K."/>
            <person name="Paul R."/>
            <person name="Butterfield T."/>
            <person name="Britton M."/>
            <person name="Reagan R."/>
            <person name="Chakraborty S."/>
            <person name="Walawage S.L."/>
            <person name="Vasquez-Gross H.A."/>
            <person name="Cardeno C."/>
            <person name="Famula R."/>
            <person name="Pratt K."/>
            <person name="Kuruganti S."/>
            <person name="Aradhya M.K."/>
            <person name="Leslie C.A."/>
            <person name="Dandekar A.M."/>
            <person name="Salzberg S.L."/>
            <person name="Wegrzyn J.L."/>
            <person name="Langley C.H."/>
            <person name="Neale D.B."/>
        </authorList>
    </citation>
    <scope>NUCLEOTIDE SEQUENCE</scope>
    <source>
        <tissue evidence="2">Leaves</tissue>
    </source>
</reference>
<feature type="non-terminal residue" evidence="2">
    <location>
        <position position="1"/>
    </location>
</feature>
<dbReference type="EMBL" id="LIHL02000008">
    <property type="protein sequence ID" value="KAF5462039.1"/>
    <property type="molecule type" value="Genomic_DNA"/>
</dbReference>
<dbReference type="Gramene" id="Jr08_07730_p1">
    <property type="protein sequence ID" value="cds.Jr08_07730_p1"/>
    <property type="gene ID" value="Jr08_07730"/>
</dbReference>
<accession>A0A833X676</accession>
<dbReference type="AlphaFoldDB" id="A0A833X676"/>
<dbReference type="PANTHER" id="PTHR33696:SF1">
    <property type="entry name" value="T22J18.15"/>
    <property type="match status" value="1"/>
</dbReference>
<dbReference type="PANTHER" id="PTHR33696">
    <property type="entry name" value="T22J18.15-RELATED"/>
    <property type="match status" value="1"/>
</dbReference>
<proteinExistence type="predicted"/>
<name>A0A833X676_JUGRE</name>
<organism evidence="2 3">
    <name type="scientific">Juglans regia</name>
    <name type="common">English walnut</name>
    <dbReference type="NCBI Taxonomy" id="51240"/>
    <lineage>
        <taxon>Eukaryota</taxon>
        <taxon>Viridiplantae</taxon>
        <taxon>Streptophyta</taxon>
        <taxon>Embryophyta</taxon>
        <taxon>Tracheophyta</taxon>
        <taxon>Spermatophyta</taxon>
        <taxon>Magnoliopsida</taxon>
        <taxon>eudicotyledons</taxon>
        <taxon>Gunneridae</taxon>
        <taxon>Pentapetalae</taxon>
        <taxon>rosids</taxon>
        <taxon>fabids</taxon>
        <taxon>Fagales</taxon>
        <taxon>Juglandaceae</taxon>
        <taxon>Juglans</taxon>
    </lineage>
</organism>
<evidence type="ECO:0000313" key="3">
    <source>
        <dbReference type="Proteomes" id="UP000619265"/>
    </source>
</evidence>
<evidence type="ECO:0000256" key="1">
    <source>
        <dbReference type="SAM" id="MobiDB-lite"/>
    </source>
</evidence>
<protein>
    <submittedName>
        <fullName evidence="2">Uncharacterized protein</fullName>
    </submittedName>
</protein>
<feature type="region of interest" description="Disordered" evidence="1">
    <location>
        <begin position="36"/>
        <end position="65"/>
    </location>
</feature>
<reference evidence="2" key="2">
    <citation type="submission" date="2020-03" db="EMBL/GenBank/DDBJ databases">
        <title>Walnut 2.0.</title>
        <authorList>
            <person name="Marrano A."/>
            <person name="Britton M."/>
            <person name="Zimin A.V."/>
            <person name="Zaini P.A."/>
            <person name="Workman R."/>
            <person name="Puiu D."/>
            <person name="Bianco L."/>
            <person name="Allen B.J."/>
            <person name="Troggio M."/>
            <person name="Leslie C.A."/>
            <person name="Timp W."/>
            <person name="Dendekar A."/>
            <person name="Salzberg S.L."/>
            <person name="Neale D.B."/>
        </authorList>
    </citation>
    <scope>NUCLEOTIDE SEQUENCE</scope>
    <source>
        <tissue evidence="2">Leaves</tissue>
    </source>
</reference>